<sequence length="221" mass="25917">MNANRAVRIFPCILCWTPEVKCPNYVFLKQSICIDCERMRRQFGENELIASRVHETFVRYLLDKYPEMDGITYEKINAYIMSAKEVNVDNLLTVALDYIFRNFSELYHSVCDAVEAARDRGPTRWTPDHLVERLERNRKDMDSTPTHTRLAHMYDVEAFVEGFRNAELNAACVVDMMKDGAAERALLDALDVIRENDTDWYDRVKYIVPQGIRQYKEEVKN</sequence>
<evidence type="ECO:0000313" key="1">
    <source>
        <dbReference type="EMBL" id="KAH7252293.1"/>
    </source>
</evidence>
<organism evidence="1 2">
    <name type="scientific">Fusarium tricinctum</name>
    <dbReference type="NCBI Taxonomy" id="61284"/>
    <lineage>
        <taxon>Eukaryota</taxon>
        <taxon>Fungi</taxon>
        <taxon>Dikarya</taxon>
        <taxon>Ascomycota</taxon>
        <taxon>Pezizomycotina</taxon>
        <taxon>Sordariomycetes</taxon>
        <taxon>Hypocreomycetidae</taxon>
        <taxon>Hypocreales</taxon>
        <taxon>Nectriaceae</taxon>
        <taxon>Fusarium</taxon>
        <taxon>Fusarium tricinctum species complex</taxon>
    </lineage>
</organism>
<accession>A0A8K0S2C2</accession>
<comment type="caution">
    <text evidence="1">The sequence shown here is derived from an EMBL/GenBank/DDBJ whole genome shotgun (WGS) entry which is preliminary data.</text>
</comment>
<reference evidence="1" key="1">
    <citation type="journal article" date="2021" name="Nat. Commun.">
        <title>Genetic determinants of endophytism in the Arabidopsis root mycobiome.</title>
        <authorList>
            <person name="Mesny F."/>
            <person name="Miyauchi S."/>
            <person name="Thiergart T."/>
            <person name="Pickel B."/>
            <person name="Atanasova L."/>
            <person name="Karlsson M."/>
            <person name="Huettel B."/>
            <person name="Barry K.W."/>
            <person name="Haridas S."/>
            <person name="Chen C."/>
            <person name="Bauer D."/>
            <person name="Andreopoulos W."/>
            <person name="Pangilinan J."/>
            <person name="LaButti K."/>
            <person name="Riley R."/>
            <person name="Lipzen A."/>
            <person name="Clum A."/>
            <person name="Drula E."/>
            <person name="Henrissat B."/>
            <person name="Kohler A."/>
            <person name="Grigoriev I.V."/>
            <person name="Martin F.M."/>
            <person name="Hacquard S."/>
        </authorList>
    </citation>
    <scope>NUCLEOTIDE SEQUENCE</scope>
    <source>
        <strain evidence="1">MPI-SDFR-AT-0068</strain>
    </source>
</reference>
<name>A0A8K0S2C2_9HYPO</name>
<dbReference type="Proteomes" id="UP000813427">
    <property type="component" value="Unassembled WGS sequence"/>
</dbReference>
<dbReference type="EMBL" id="JAGPXF010000003">
    <property type="protein sequence ID" value="KAH7252293.1"/>
    <property type="molecule type" value="Genomic_DNA"/>
</dbReference>
<dbReference type="AlphaFoldDB" id="A0A8K0S2C2"/>
<dbReference type="OrthoDB" id="5038522at2759"/>
<evidence type="ECO:0000313" key="2">
    <source>
        <dbReference type="Proteomes" id="UP000813427"/>
    </source>
</evidence>
<keyword evidence="2" id="KW-1185">Reference proteome</keyword>
<proteinExistence type="predicted"/>
<gene>
    <name evidence="1" type="ORF">BKA59DRAFT_525668</name>
</gene>
<protein>
    <submittedName>
        <fullName evidence="1">Uncharacterized protein</fullName>
    </submittedName>
</protein>